<feature type="transmembrane region" description="Helical" evidence="5">
    <location>
        <begin position="225"/>
        <end position="247"/>
    </location>
</feature>
<dbReference type="EMBL" id="UGGQ01000006">
    <property type="protein sequence ID" value="STO15977.1"/>
    <property type="molecule type" value="Genomic_DNA"/>
</dbReference>
<evidence type="ECO:0000256" key="2">
    <source>
        <dbReference type="ARBA" id="ARBA00022692"/>
    </source>
</evidence>
<dbReference type="GO" id="GO:0140359">
    <property type="term" value="F:ABC-type transporter activity"/>
    <property type="evidence" value="ECO:0007669"/>
    <property type="project" value="InterPro"/>
</dbReference>
<dbReference type="InterPro" id="IPR013525">
    <property type="entry name" value="ABC2_TM"/>
</dbReference>
<protein>
    <submittedName>
        <fullName evidence="7">ABC-2 family transporter protein</fullName>
    </submittedName>
</protein>
<feature type="transmembrane region" description="Helical" evidence="5">
    <location>
        <begin position="132"/>
        <end position="158"/>
    </location>
</feature>
<proteinExistence type="predicted"/>
<comment type="subcellular location">
    <subcellularLocation>
        <location evidence="1">Membrane</location>
        <topology evidence="1">Multi-pass membrane protein</topology>
    </subcellularLocation>
</comment>
<feature type="transmembrane region" description="Helical" evidence="5">
    <location>
        <begin position="170"/>
        <end position="189"/>
    </location>
</feature>
<dbReference type="PANTHER" id="PTHR43077:SF11">
    <property type="entry name" value="TRANSPORT PERMEASE YVFS-RELATED"/>
    <property type="match status" value="1"/>
</dbReference>
<gene>
    <name evidence="7" type="ORF">NCTC11819_00521</name>
</gene>
<keyword evidence="2 5" id="KW-0812">Transmembrane</keyword>
<comment type="caution">
    <text evidence="7">The sequence shown here is derived from an EMBL/GenBank/DDBJ whole genome shotgun (WGS) entry which is preliminary data.</text>
</comment>
<keyword evidence="4 5" id="KW-0472">Membrane</keyword>
<feature type="transmembrane region" description="Helical" evidence="5">
    <location>
        <begin position="99"/>
        <end position="120"/>
    </location>
</feature>
<dbReference type="PANTHER" id="PTHR43077">
    <property type="entry name" value="TRANSPORT PERMEASE YVFS-RELATED"/>
    <property type="match status" value="1"/>
</dbReference>
<evidence type="ECO:0000256" key="4">
    <source>
        <dbReference type="ARBA" id="ARBA00023136"/>
    </source>
</evidence>
<dbReference type="GO" id="GO:0016020">
    <property type="term" value="C:membrane"/>
    <property type="evidence" value="ECO:0007669"/>
    <property type="project" value="UniProtKB-SubCell"/>
</dbReference>
<dbReference type="AlphaFoldDB" id="A0A2J9KP73"/>
<dbReference type="Proteomes" id="UP000255284">
    <property type="component" value="Unassembled WGS sequence"/>
</dbReference>
<evidence type="ECO:0000313" key="7">
    <source>
        <dbReference type="EMBL" id="STO15977.1"/>
    </source>
</evidence>
<evidence type="ECO:0000259" key="6">
    <source>
        <dbReference type="Pfam" id="PF12698"/>
    </source>
</evidence>
<evidence type="ECO:0000313" key="8">
    <source>
        <dbReference type="Proteomes" id="UP000255284"/>
    </source>
</evidence>
<sequence>MKTTIIALELKRTLRTPEVPLFIVGLPTLMFVIFGVASPWGKFDLGNNGANWAFAIMVNLAAYGAIIANTSMSASAALERLQGWGRQIAITPLRDTSYVAMKALVGMAVTVLPVAVIFAIGAATKAVAKPEAWVAAVVVLLLGSLTFTFYGMGLALLLRSDMAVSIASSSTVLFGFGATMFMQLSGWMLKVAPFVPGYGYVVLARYAATGGAYMDANGRDYTDSLGVAVANLVGWAVLFAVFALLVLRTSRGRR</sequence>
<organism evidence="7 8">
    <name type="scientific">Mobiluncus mulieris</name>
    <dbReference type="NCBI Taxonomy" id="2052"/>
    <lineage>
        <taxon>Bacteria</taxon>
        <taxon>Bacillati</taxon>
        <taxon>Actinomycetota</taxon>
        <taxon>Actinomycetes</taxon>
        <taxon>Actinomycetales</taxon>
        <taxon>Actinomycetaceae</taxon>
        <taxon>Mobiluncus</taxon>
    </lineage>
</organism>
<feature type="transmembrane region" description="Helical" evidence="5">
    <location>
        <begin position="21"/>
        <end position="40"/>
    </location>
</feature>
<evidence type="ECO:0000256" key="5">
    <source>
        <dbReference type="SAM" id="Phobius"/>
    </source>
</evidence>
<name>A0A2J9KP73_9ACTO</name>
<dbReference type="Pfam" id="PF12698">
    <property type="entry name" value="ABC2_membrane_3"/>
    <property type="match status" value="1"/>
</dbReference>
<evidence type="ECO:0000256" key="3">
    <source>
        <dbReference type="ARBA" id="ARBA00022989"/>
    </source>
</evidence>
<feature type="domain" description="ABC-2 type transporter transmembrane" evidence="6">
    <location>
        <begin position="49"/>
        <end position="244"/>
    </location>
</feature>
<dbReference type="GeneID" id="61167217"/>
<dbReference type="RefSeq" id="WP_004013149.1">
    <property type="nucleotide sequence ID" value="NZ_CAMPNB010000009.1"/>
</dbReference>
<accession>A0A2J9KP73</accession>
<dbReference type="OrthoDB" id="63188at2"/>
<evidence type="ECO:0000256" key="1">
    <source>
        <dbReference type="ARBA" id="ARBA00004141"/>
    </source>
</evidence>
<feature type="transmembrane region" description="Helical" evidence="5">
    <location>
        <begin position="52"/>
        <end position="78"/>
    </location>
</feature>
<reference evidence="7 8" key="1">
    <citation type="submission" date="2018-06" db="EMBL/GenBank/DDBJ databases">
        <authorList>
            <consortium name="Pathogen Informatics"/>
            <person name="Doyle S."/>
        </authorList>
    </citation>
    <scope>NUCLEOTIDE SEQUENCE [LARGE SCALE GENOMIC DNA]</scope>
    <source>
        <strain evidence="7 8">NCTC11819</strain>
    </source>
</reference>
<keyword evidence="3 5" id="KW-1133">Transmembrane helix</keyword>
<dbReference type="InterPro" id="IPR051328">
    <property type="entry name" value="T7SS_ABC-Transporter"/>
</dbReference>